<gene>
    <name evidence="2" type="ordered locus">Echvi_3420</name>
</gene>
<reference evidence="3" key="1">
    <citation type="submission" date="2012-02" db="EMBL/GenBank/DDBJ databases">
        <title>The complete genome of Echinicola vietnamensis DSM 17526.</title>
        <authorList>
            <person name="Lucas S."/>
            <person name="Copeland A."/>
            <person name="Lapidus A."/>
            <person name="Glavina del Rio T."/>
            <person name="Dalin E."/>
            <person name="Tice H."/>
            <person name="Bruce D."/>
            <person name="Goodwin L."/>
            <person name="Pitluck S."/>
            <person name="Peters L."/>
            <person name="Ovchinnikova G."/>
            <person name="Teshima H."/>
            <person name="Kyrpides N."/>
            <person name="Mavromatis K."/>
            <person name="Ivanova N."/>
            <person name="Brettin T."/>
            <person name="Detter J.C."/>
            <person name="Han C."/>
            <person name="Larimer F."/>
            <person name="Land M."/>
            <person name="Hauser L."/>
            <person name="Markowitz V."/>
            <person name="Cheng J.-F."/>
            <person name="Hugenholtz P."/>
            <person name="Woyke T."/>
            <person name="Wu D."/>
            <person name="Brambilla E."/>
            <person name="Klenk H.-P."/>
            <person name="Eisen J.A."/>
        </authorList>
    </citation>
    <scope>NUCLEOTIDE SEQUENCE [LARGE SCALE GENOMIC DNA]</scope>
    <source>
        <strain evidence="3">DSM 17526 / LMG 23754 / KMM 6221</strain>
    </source>
</reference>
<sequence>MKIGIDLGGTKVQIGLEKNGTIVRQQKAFLTEKDNLEASLAQLKEFIRPFISEAVSGIGIGVPSVVDTAQGIVYNVTNIPAWEKVHLKDILEEEFNIPVMVNNDVNCFVLGEHRFGLGKNFQHIVGLCIGTGLGAGLVLDNQLYMGHNCGAGEIGLVPYLDQNIEYYASGNFFTAIHDTTALQAFHAATAGDHDALQQWEEFGLHFGKAMLAAMYTYDPEAIIIGGSISKAYPFFSQALQKTLAEFIYPESFKRLKILISENEHIPMLGAAALTHLNLHP</sequence>
<dbReference type="Pfam" id="PF00480">
    <property type="entry name" value="ROK"/>
    <property type="match status" value="1"/>
</dbReference>
<dbReference type="EMBL" id="CP003346">
    <property type="protein sequence ID" value="AGA79640.1"/>
    <property type="molecule type" value="Genomic_DNA"/>
</dbReference>
<evidence type="ECO:0000313" key="2">
    <source>
        <dbReference type="EMBL" id="AGA79640.1"/>
    </source>
</evidence>
<dbReference type="AlphaFoldDB" id="L0G488"/>
<dbReference type="eggNOG" id="COG1940">
    <property type="taxonomic scope" value="Bacteria"/>
</dbReference>
<dbReference type="KEGG" id="evi:Echvi_3420"/>
<keyword evidence="2" id="KW-0808">Transferase</keyword>
<dbReference type="PANTHER" id="PTHR18964:SF149">
    <property type="entry name" value="BIFUNCTIONAL UDP-N-ACETYLGLUCOSAMINE 2-EPIMERASE_N-ACETYLMANNOSAMINE KINASE"/>
    <property type="match status" value="1"/>
</dbReference>
<evidence type="ECO:0000313" key="3">
    <source>
        <dbReference type="Proteomes" id="UP000010796"/>
    </source>
</evidence>
<accession>L0G488</accession>
<name>L0G488_ECHVK</name>
<organism evidence="2 3">
    <name type="scientific">Echinicola vietnamensis (strain DSM 17526 / LMG 23754 / KMM 6221)</name>
    <dbReference type="NCBI Taxonomy" id="926556"/>
    <lineage>
        <taxon>Bacteria</taxon>
        <taxon>Pseudomonadati</taxon>
        <taxon>Bacteroidota</taxon>
        <taxon>Cytophagia</taxon>
        <taxon>Cytophagales</taxon>
        <taxon>Cyclobacteriaceae</taxon>
        <taxon>Echinicola</taxon>
    </lineage>
</organism>
<comment type="similarity">
    <text evidence="1">Belongs to the ROK (NagC/XylR) family.</text>
</comment>
<dbReference type="CDD" id="cd23763">
    <property type="entry name" value="ASKHA_ATPase_ROK"/>
    <property type="match status" value="1"/>
</dbReference>
<dbReference type="InterPro" id="IPR043129">
    <property type="entry name" value="ATPase_NBD"/>
</dbReference>
<dbReference type="InterPro" id="IPR000600">
    <property type="entry name" value="ROK"/>
</dbReference>
<dbReference type="RefSeq" id="WP_015267185.1">
    <property type="nucleotide sequence ID" value="NC_019904.1"/>
</dbReference>
<keyword evidence="3" id="KW-1185">Reference proteome</keyword>
<dbReference type="Proteomes" id="UP000010796">
    <property type="component" value="Chromosome"/>
</dbReference>
<evidence type="ECO:0000256" key="1">
    <source>
        <dbReference type="ARBA" id="ARBA00006479"/>
    </source>
</evidence>
<keyword evidence="2" id="KW-0418">Kinase</keyword>
<dbReference type="STRING" id="926556.Echvi_3420"/>
<protein>
    <submittedName>
        <fullName evidence="2">Transcriptional regulator/sugar kinase</fullName>
    </submittedName>
</protein>
<proteinExistence type="inferred from homology"/>
<dbReference type="PANTHER" id="PTHR18964">
    <property type="entry name" value="ROK (REPRESSOR, ORF, KINASE) FAMILY"/>
    <property type="match status" value="1"/>
</dbReference>
<dbReference type="GO" id="GO:0016301">
    <property type="term" value="F:kinase activity"/>
    <property type="evidence" value="ECO:0007669"/>
    <property type="project" value="UniProtKB-KW"/>
</dbReference>
<dbReference type="SUPFAM" id="SSF53067">
    <property type="entry name" value="Actin-like ATPase domain"/>
    <property type="match status" value="1"/>
</dbReference>
<dbReference type="Gene3D" id="3.30.420.40">
    <property type="match status" value="2"/>
</dbReference>
<dbReference type="OrthoDB" id="9810372at2"/>
<dbReference type="HOGENOM" id="CLU_036604_0_2_10"/>